<dbReference type="PANTHER" id="PTHR43014">
    <property type="entry name" value="MERCURIC REDUCTASE"/>
    <property type="match status" value="1"/>
</dbReference>
<dbReference type="Pfam" id="PF07992">
    <property type="entry name" value="Pyr_redox_2"/>
    <property type="match status" value="1"/>
</dbReference>
<evidence type="ECO:0000256" key="4">
    <source>
        <dbReference type="ARBA" id="ARBA00022827"/>
    </source>
</evidence>
<organism evidence="7 8">
    <name type="scientific">Candidatus Nanogingivalis gingivitcus</name>
    <dbReference type="NCBI Taxonomy" id="2171992"/>
    <lineage>
        <taxon>Bacteria</taxon>
        <taxon>Candidatus Saccharimonadota</taxon>
        <taxon>Candidatus Nanosyncoccalia</taxon>
        <taxon>Candidatus Nanogingivales</taxon>
        <taxon>Candidatus Nanogingivalaceae</taxon>
        <taxon>Candidatus Nanogingivalis</taxon>
    </lineage>
</organism>
<dbReference type="SUPFAM" id="SSF51905">
    <property type="entry name" value="FAD/NAD(P)-binding domain"/>
    <property type="match status" value="1"/>
</dbReference>
<dbReference type="InterPro" id="IPR029752">
    <property type="entry name" value="D-isomer_DH_CS1"/>
</dbReference>
<accession>A0ABY0FJ90</accession>
<reference evidence="7 8" key="2">
    <citation type="journal article" date="2020" name="Cell Rep.">
        <title>Acquisition and Adaptation of Ultra-small Parasitic Reduced Genome Bacteria to Mammalian Hosts.</title>
        <authorList>
            <person name="McLean J.S."/>
            <person name="Bor B."/>
            <person name="Kerns K.A."/>
            <person name="Liu Q."/>
            <person name="To T.T."/>
            <person name="Solden L."/>
            <person name="Hendrickson E.L."/>
            <person name="Wrighton K."/>
            <person name="Shi W."/>
            <person name="He X."/>
        </authorList>
    </citation>
    <scope>NUCLEOTIDE SEQUENCE [LARGE SCALE GENOMIC DNA]</scope>
    <source>
        <strain evidence="7 8">TM7_CMJM_G6_1_HOT_870</strain>
    </source>
</reference>
<evidence type="ECO:0000256" key="2">
    <source>
        <dbReference type="ARBA" id="ARBA00007532"/>
    </source>
</evidence>
<evidence type="ECO:0000259" key="6">
    <source>
        <dbReference type="Pfam" id="PF07992"/>
    </source>
</evidence>
<dbReference type="InterPro" id="IPR023753">
    <property type="entry name" value="FAD/NAD-binding_dom"/>
</dbReference>
<dbReference type="PRINTS" id="PR00368">
    <property type="entry name" value="FADPNR"/>
</dbReference>
<evidence type="ECO:0000313" key="7">
    <source>
        <dbReference type="EMBL" id="RYC73002.1"/>
    </source>
</evidence>
<comment type="caution">
    <text evidence="7">The sequence shown here is derived from an EMBL/GenBank/DDBJ whole genome shotgun (WGS) entry which is preliminary data.</text>
</comment>
<reference evidence="7 8" key="1">
    <citation type="journal article" date="2018" name="bioRxiv">
        <title>Evidence of independent acquisition and adaption of ultra-small bacteria to human hosts across the highly diverse yet reduced genomes of the phylum Saccharibacteria.</title>
        <authorList>
            <person name="McLean J.S."/>
            <person name="Bor B."/>
            <person name="To T.T."/>
            <person name="Liu Q."/>
            <person name="Kearns K.A."/>
            <person name="Solden L.M."/>
            <person name="Wrighton K.C."/>
            <person name="He X."/>
            <person name="Shi W."/>
        </authorList>
    </citation>
    <scope>NUCLEOTIDE SEQUENCE [LARGE SCALE GENOMIC DNA]</scope>
    <source>
        <strain evidence="7 8">TM7_CMJM_G6_1_HOT_870</strain>
    </source>
</reference>
<keyword evidence="3" id="KW-0285">Flavoprotein</keyword>
<feature type="domain" description="Pyridine nucleotide-disulphide oxidoreductase dimerisation" evidence="5">
    <location>
        <begin position="328"/>
        <end position="433"/>
    </location>
</feature>
<keyword evidence="4" id="KW-0274">FAD</keyword>
<dbReference type="SUPFAM" id="SSF55424">
    <property type="entry name" value="FAD/NAD-linked reductases, dimerisation (C-terminal) domain"/>
    <property type="match status" value="1"/>
</dbReference>
<comment type="similarity">
    <text evidence="2">Belongs to the class-I pyridine nucleotide-disulfide oxidoreductase family.</text>
</comment>
<evidence type="ECO:0000256" key="1">
    <source>
        <dbReference type="ARBA" id="ARBA00001974"/>
    </source>
</evidence>
<sequence length="438" mass="48664">MLKYDLIIIGFGKAGKTIASKMASQGKKVALIEQDENMYGGTCINIACIPTKIMLESSKNNTNLLDIIKNKNIITKKLNLKNYNLVKDNGVHIITGKASFKSNKVISINLGDHQENIEANNIIINTGATPIKPNIVGINNTKNVFNSTEIQNINFKPKKLAIIGGGHIGLEFANIYKNIGSEVTIFDAIDTFLPNIDKEVSSLAKSYLMEDGITLLQGVNIENIKNVDDKVSILANSKEYTFDAVLYATGRKPNIEELKLENTEIKLNDKGNIVINEFCETTVKGIFAVGDVNGGPQFTYISLDDSRIVYNYLNGDKSYSLKERKFFPTSSFLNPPLSQIGFTEEQAKKQNLPYKTKSILVANIPRAHVDGKLRGILKVVVNTETKQILGATFLSENAHELINLVTIAMDNKIPYTYFQKQIFTHPTMAEIFNDLFNI</sequence>
<dbReference type="PRINTS" id="PR00411">
    <property type="entry name" value="PNDRDTASEI"/>
</dbReference>
<dbReference type="Pfam" id="PF02852">
    <property type="entry name" value="Pyr_redox_dim"/>
    <property type="match status" value="1"/>
</dbReference>
<dbReference type="InterPro" id="IPR004099">
    <property type="entry name" value="Pyr_nucl-diS_OxRdtase_dimer"/>
</dbReference>
<dbReference type="Proteomes" id="UP001190925">
    <property type="component" value="Unassembled WGS sequence"/>
</dbReference>
<keyword evidence="8" id="KW-1185">Reference proteome</keyword>
<dbReference type="RefSeq" id="WP_129718533.1">
    <property type="nucleotide sequence ID" value="NZ_PRLK01000001.1"/>
</dbReference>
<name>A0ABY0FJ90_9BACT</name>
<gene>
    <name evidence="7" type="primary">rclA</name>
    <name evidence="7" type="ORF">G6CMJM_00106</name>
</gene>
<dbReference type="PIRSF" id="PIRSF000350">
    <property type="entry name" value="Mercury_reductase_MerA"/>
    <property type="match status" value="1"/>
</dbReference>
<dbReference type="Gene3D" id="3.50.50.60">
    <property type="entry name" value="FAD/NAD(P)-binding domain"/>
    <property type="match status" value="2"/>
</dbReference>
<dbReference type="Gene3D" id="3.30.390.30">
    <property type="match status" value="1"/>
</dbReference>
<dbReference type="InterPro" id="IPR036188">
    <property type="entry name" value="FAD/NAD-bd_sf"/>
</dbReference>
<evidence type="ECO:0000256" key="3">
    <source>
        <dbReference type="ARBA" id="ARBA00022630"/>
    </source>
</evidence>
<feature type="domain" description="FAD/NAD(P)-binding" evidence="6">
    <location>
        <begin position="4"/>
        <end position="301"/>
    </location>
</feature>
<proteinExistence type="inferred from homology"/>
<evidence type="ECO:0000313" key="8">
    <source>
        <dbReference type="Proteomes" id="UP001190925"/>
    </source>
</evidence>
<dbReference type="PANTHER" id="PTHR43014:SF4">
    <property type="entry name" value="PYRIDINE NUCLEOTIDE-DISULFIDE OXIDOREDUCTASE RCLA-RELATED"/>
    <property type="match status" value="1"/>
</dbReference>
<dbReference type="InterPro" id="IPR016156">
    <property type="entry name" value="FAD/NAD-linked_Rdtase_dimer_sf"/>
</dbReference>
<protein>
    <submittedName>
        <fullName evidence="7">Pyridine nucleotide-disulfide oxidoreductase RclA</fullName>
    </submittedName>
</protein>
<comment type="cofactor">
    <cofactor evidence="1">
        <name>FAD</name>
        <dbReference type="ChEBI" id="CHEBI:57692"/>
    </cofactor>
</comment>
<dbReference type="PROSITE" id="PS00065">
    <property type="entry name" value="D_2_HYDROXYACID_DH_1"/>
    <property type="match status" value="1"/>
</dbReference>
<dbReference type="InterPro" id="IPR001100">
    <property type="entry name" value="Pyr_nuc-diS_OxRdtase"/>
</dbReference>
<dbReference type="EMBL" id="PRLK01000001">
    <property type="protein sequence ID" value="RYC73002.1"/>
    <property type="molecule type" value="Genomic_DNA"/>
</dbReference>
<dbReference type="NCBIfam" id="NF005572">
    <property type="entry name" value="PRK07251.1"/>
    <property type="match status" value="1"/>
</dbReference>
<evidence type="ECO:0000259" key="5">
    <source>
        <dbReference type="Pfam" id="PF02852"/>
    </source>
</evidence>